<keyword evidence="6" id="KW-1185">Reference proteome</keyword>
<organism evidence="5 6">
    <name type="scientific">Stachybotrys chartarum (strain CBS 109288 / IBT 7711)</name>
    <name type="common">Toxic black mold</name>
    <name type="synonym">Stilbospora chartarum</name>
    <dbReference type="NCBI Taxonomy" id="1280523"/>
    <lineage>
        <taxon>Eukaryota</taxon>
        <taxon>Fungi</taxon>
        <taxon>Dikarya</taxon>
        <taxon>Ascomycota</taxon>
        <taxon>Pezizomycotina</taxon>
        <taxon>Sordariomycetes</taxon>
        <taxon>Hypocreomycetidae</taxon>
        <taxon>Hypocreales</taxon>
        <taxon>Stachybotryaceae</taxon>
        <taxon>Stachybotrys</taxon>
    </lineage>
</organism>
<feature type="domain" description="O-methyltransferase C-terminal" evidence="4">
    <location>
        <begin position="238"/>
        <end position="412"/>
    </location>
</feature>
<evidence type="ECO:0000256" key="3">
    <source>
        <dbReference type="ARBA" id="ARBA00022691"/>
    </source>
</evidence>
<evidence type="ECO:0000313" key="6">
    <source>
        <dbReference type="Proteomes" id="UP000028045"/>
    </source>
</evidence>
<dbReference type="AlphaFoldDB" id="A0A084B7S3"/>
<dbReference type="InterPro" id="IPR001077">
    <property type="entry name" value="COMT_C"/>
</dbReference>
<dbReference type="Pfam" id="PF00891">
    <property type="entry name" value="Methyltransf_2"/>
    <property type="match status" value="1"/>
</dbReference>
<evidence type="ECO:0000313" key="5">
    <source>
        <dbReference type="EMBL" id="KEY73602.1"/>
    </source>
</evidence>
<dbReference type="SUPFAM" id="SSF53335">
    <property type="entry name" value="S-adenosyl-L-methionine-dependent methyltransferases"/>
    <property type="match status" value="1"/>
</dbReference>
<dbReference type="GO" id="GO:0032259">
    <property type="term" value="P:methylation"/>
    <property type="evidence" value="ECO:0007669"/>
    <property type="project" value="UniProtKB-KW"/>
</dbReference>
<dbReference type="InterPro" id="IPR036390">
    <property type="entry name" value="WH_DNA-bd_sf"/>
</dbReference>
<accession>A0A084B7S3</accession>
<dbReference type="EMBL" id="KL647817">
    <property type="protein sequence ID" value="KEY73602.1"/>
    <property type="molecule type" value="Genomic_DNA"/>
</dbReference>
<dbReference type="Proteomes" id="UP000028045">
    <property type="component" value="Unassembled WGS sequence"/>
</dbReference>
<dbReference type="GO" id="GO:0008171">
    <property type="term" value="F:O-methyltransferase activity"/>
    <property type="evidence" value="ECO:0007669"/>
    <property type="project" value="InterPro"/>
</dbReference>
<dbReference type="InterPro" id="IPR029063">
    <property type="entry name" value="SAM-dependent_MTases_sf"/>
</dbReference>
<evidence type="ECO:0000259" key="4">
    <source>
        <dbReference type="Pfam" id="PF00891"/>
    </source>
</evidence>
<reference evidence="5 6" key="1">
    <citation type="journal article" date="2014" name="BMC Genomics">
        <title>Comparative genome sequencing reveals chemotype-specific gene clusters in the toxigenic black mold Stachybotrys.</title>
        <authorList>
            <person name="Semeiks J."/>
            <person name="Borek D."/>
            <person name="Otwinowski Z."/>
            <person name="Grishin N.V."/>
        </authorList>
    </citation>
    <scope>NUCLEOTIDE SEQUENCE [LARGE SCALE GENOMIC DNA]</scope>
    <source>
        <strain evidence="6">CBS 109288 / IBT 7711</strain>
    </source>
</reference>
<dbReference type="OrthoDB" id="1606438at2759"/>
<dbReference type="PANTHER" id="PTHR43712:SF12">
    <property type="entry name" value="STERIGMATOCYSTIN 8-O-METHYLTRANSFERASE"/>
    <property type="match status" value="1"/>
</dbReference>
<evidence type="ECO:0000256" key="2">
    <source>
        <dbReference type="ARBA" id="ARBA00022679"/>
    </source>
</evidence>
<dbReference type="InterPro" id="IPR016461">
    <property type="entry name" value="COMT-like"/>
</dbReference>
<gene>
    <name evidence="5" type="ORF">S7711_09138</name>
</gene>
<keyword evidence="3" id="KW-0949">S-adenosyl-L-methionine</keyword>
<protein>
    <recommendedName>
        <fullName evidence="4">O-methyltransferase C-terminal domain-containing protein</fullName>
    </recommendedName>
</protein>
<dbReference type="SUPFAM" id="SSF46785">
    <property type="entry name" value="Winged helix' DNA-binding domain"/>
    <property type="match status" value="1"/>
</dbReference>
<dbReference type="Gene3D" id="3.40.50.150">
    <property type="entry name" value="Vaccinia Virus protein VP39"/>
    <property type="match status" value="1"/>
</dbReference>
<dbReference type="HOGENOM" id="CLU_005533_1_4_1"/>
<keyword evidence="1" id="KW-0489">Methyltransferase</keyword>
<dbReference type="PANTHER" id="PTHR43712">
    <property type="entry name" value="PUTATIVE (AFU_ORTHOLOGUE AFUA_4G14580)-RELATED"/>
    <property type="match status" value="1"/>
</dbReference>
<dbReference type="PROSITE" id="PS51683">
    <property type="entry name" value="SAM_OMT_II"/>
    <property type="match status" value="1"/>
</dbReference>
<sequence>MAYSTLSLTSLAESVSQLATALSAKLEEGGFPAPSFNENGLADYPKLPEVVVLRLKLLDAVSDLCRLATGPTDSAFLGPLFLNYDASVLDILNQFNFWDSVPLGGSATYSEIAAKVNLPENVVRRIVRYAITIRYFDFAPGSKDTIVHTSLSAAPAKQLLLRTWIRHSLEEARPGATHLAEALWKYTAGKEEPSQEAIESAFSLANVDRLSEPETFWEYLEREVEGKPRNWRSTKFAETMQAAAAASAIKTADLLKIGYDWGKAGEATVVGGSSGHDAVILAREFPNLKFIVQDLPGVQQSFEDQVPQDLKSRISYVPRDFFTAQETKADIYILKSILHDWSDKYAAQILSTLVPQLEGGGRILLVESVTPADSTELPWVLPAHVVFAADLHMMATFNSLERSLGDWKDLLAKVDKRLEITYVSSVPGAAQNFIEIKLSS</sequence>
<proteinExistence type="predicted"/>
<name>A0A084B7S3_STACB</name>
<evidence type="ECO:0000256" key="1">
    <source>
        <dbReference type="ARBA" id="ARBA00022603"/>
    </source>
</evidence>
<keyword evidence="2" id="KW-0808">Transferase</keyword>